<proteinExistence type="predicted"/>
<evidence type="ECO:0000313" key="2">
    <source>
        <dbReference type="Proteomes" id="UP000234420"/>
    </source>
</evidence>
<protein>
    <submittedName>
        <fullName evidence="1">Uncharacterized protein</fullName>
    </submittedName>
</protein>
<evidence type="ECO:0000313" key="1">
    <source>
        <dbReference type="EMBL" id="PLC59279.1"/>
    </source>
</evidence>
<keyword evidence="2" id="KW-1185">Reference proteome</keyword>
<organism evidence="1 2">
    <name type="scientific">Photobacterium carnosum</name>
    <dbReference type="NCBI Taxonomy" id="2023717"/>
    <lineage>
        <taxon>Bacteria</taxon>
        <taxon>Pseudomonadati</taxon>
        <taxon>Pseudomonadota</taxon>
        <taxon>Gammaproteobacteria</taxon>
        <taxon>Vibrionales</taxon>
        <taxon>Vibrionaceae</taxon>
        <taxon>Photobacterium</taxon>
    </lineage>
</organism>
<dbReference type="AlphaFoldDB" id="A0A2N4UW92"/>
<sequence>MEIEFINYESYRALQIAQTTYVLALREMALIDHISVACMCRLSKEEALRLSSTPIHVIEAIFVQLPPMLNFNGVKGNNGKTTHSIIDLFNAIDENDSNGSRVSNVAITAQHLLALNTKVVRNKNAGN</sequence>
<name>A0A2N4UW92_9GAMM</name>
<gene>
    <name evidence="1" type="ORF">CIK00_03150</name>
</gene>
<dbReference type="Proteomes" id="UP000234420">
    <property type="component" value="Unassembled WGS sequence"/>
</dbReference>
<accession>A0A2N4UW92</accession>
<dbReference type="EMBL" id="NPIB01000002">
    <property type="protein sequence ID" value="PLC59279.1"/>
    <property type="molecule type" value="Genomic_DNA"/>
</dbReference>
<comment type="caution">
    <text evidence="1">The sequence shown here is derived from an EMBL/GenBank/DDBJ whole genome shotgun (WGS) entry which is preliminary data.</text>
</comment>
<dbReference type="RefSeq" id="WP_101767481.1">
    <property type="nucleotide sequence ID" value="NZ_BPPU01000003.1"/>
</dbReference>
<reference evidence="1 2" key="1">
    <citation type="journal article" date="2018" name="Syst. Appl. Microbiol.">
        <title>Photobacterium carnosum sp. nov., isolated from spoiled modified atmosphere packaged poultry meat.</title>
        <authorList>
            <person name="Hilgarth M."/>
            <person name="Fuertes S."/>
            <person name="Ehrmann M."/>
            <person name="Vogel R.F."/>
        </authorList>
    </citation>
    <scope>NUCLEOTIDE SEQUENCE [LARGE SCALE GENOMIC DNA]</scope>
    <source>
        <strain evidence="1 2">TMW 2.2021</strain>
    </source>
</reference>